<dbReference type="AlphaFoldDB" id="F3GSE2"/>
<dbReference type="EMBL" id="AEAI01005004">
    <property type="protein sequence ID" value="EGH49995.1"/>
    <property type="molecule type" value="Genomic_DNA"/>
</dbReference>
<protein>
    <submittedName>
        <fullName evidence="1">Uncharacterized protein</fullName>
    </submittedName>
</protein>
<evidence type="ECO:0000313" key="2">
    <source>
        <dbReference type="Proteomes" id="UP000004986"/>
    </source>
</evidence>
<keyword evidence="2" id="KW-1185">Reference proteome</keyword>
<sequence length="16" mass="1792">MFDKLLIANRGAIACR</sequence>
<gene>
    <name evidence="1" type="ORF">PSYPI_49317</name>
</gene>
<reference evidence="1 2" key="1">
    <citation type="journal article" date="2011" name="PLoS Pathog.">
        <title>Dynamic evolution of pathogenicity revealed by sequencing and comparative genomics of 19 Pseudomonas syringae isolates.</title>
        <authorList>
            <person name="Baltrus D.A."/>
            <person name="Nishimura M.T."/>
            <person name="Romanchuk A."/>
            <person name="Chang J.H."/>
            <person name="Mukhtar M.S."/>
            <person name="Cherkis K."/>
            <person name="Roach J."/>
            <person name="Grant S.R."/>
            <person name="Jones C.D."/>
            <person name="Dangl J.L."/>
        </authorList>
    </citation>
    <scope>NUCLEOTIDE SEQUENCE [LARGE SCALE GENOMIC DNA]</scope>
    <source>
        <strain evidence="1 2">1704B</strain>
    </source>
</reference>
<evidence type="ECO:0000313" key="1">
    <source>
        <dbReference type="EMBL" id="EGH49995.1"/>
    </source>
</evidence>
<accession>F3GSE2</accession>
<dbReference type="Proteomes" id="UP000004986">
    <property type="component" value="Unassembled WGS sequence"/>
</dbReference>
<name>F3GSE2_PSESJ</name>
<organism evidence="1 2">
    <name type="scientific">Pseudomonas syringae pv. pisi str. 1704B</name>
    <dbReference type="NCBI Taxonomy" id="629263"/>
    <lineage>
        <taxon>Bacteria</taxon>
        <taxon>Pseudomonadati</taxon>
        <taxon>Pseudomonadota</taxon>
        <taxon>Gammaproteobacteria</taxon>
        <taxon>Pseudomonadales</taxon>
        <taxon>Pseudomonadaceae</taxon>
        <taxon>Pseudomonas</taxon>
        <taxon>Pseudomonas syringae</taxon>
    </lineage>
</organism>
<comment type="caution">
    <text evidence="1">The sequence shown here is derived from an EMBL/GenBank/DDBJ whole genome shotgun (WGS) entry which is preliminary data.</text>
</comment>
<proteinExistence type="predicted"/>
<dbReference type="HOGENOM" id="CLU_3433512_0_0_6"/>
<feature type="non-terminal residue" evidence="1">
    <location>
        <position position="16"/>
    </location>
</feature>